<evidence type="ECO:0000256" key="1">
    <source>
        <dbReference type="PROSITE-ProRule" id="PRU00103"/>
    </source>
</evidence>
<dbReference type="Gene3D" id="1.25.10.10">
    <property type="entry name" value="Leucine-rich Repeat Variant"/>
    <property type="match status" value="3"/>
</dbReference>
<dbReference type="InterPro" id="IPR016024">
    <property type="entry name" value="ARM-type_fold"/>
</dbReference>
<dbReference type="InterPro" id="IPR052575">
    <property type="entry name" value="SSU_processome_comp_20"/>
</dbReference>
<accession>A0AA38W0Z8</accession>
<feature type="compositionally biased region" description="Basic residues" evidence="2">
    <location>
        <begin position="2621"/>
        <end position="2637"/>
    </location>
</feature>
<dbReference type="Pfam" id="PF20416">
    <property type="entry name" value="UTP20"/>
    <property type="match status" value="1"/>
</dbReference>
<evidence type="ECO:0000259" key="4">
    <source>
        <dbReference type="Pfam" id="PF20416"/>
    </source>
</evidence>
<feature type="compositionally biased region" description="Acidic residues" evidence="2">
    <location>
        <begin position="2465"/>
        <end position="2474"/>
    </location>
</feature>
<feature type="domain" description="U3 small nucleolar RNA-associated protein 20 N-terminal" evidence="3">
    <location>
        <begin position="915"/>
        <end position="1516"/>
    </location>
</feature>
<dbReference type="InterPro" id="IPR011430">
    <property type="entry name" value="UTP20_N"/>
</dbReference>
<protein>
    <submittedName>
        <fullName evidence="5">Small subunit processome component 20</fullName>
    </submittedName>
</protein>
<comment type="caution">
    <text evidence="5">The sequence shown here is derived from an EMBL/GenBank/DDBJ whole genome shotgun (WGS) entry which is preliminary data.</text>
</comment>
<feature type="compositionally biased region" description="Basic residues" evidence="2">
    <location>
        <begin position="10"/>
        <end position="24"/>
    </location>
</feature>
<sequence>MPSNSSGRILKARRGDKKTPHQKNHRWESFTSKIAKLHSLDPLRKVRRHDLDAEDLSATTSYLRNGIDRWGELNLSKTFTACKRQLTPLTDTLPQILHHQDRIMDILAEHIARHEKESLEPLLDLLTAFAHDLGARFERHFPRALALIVGVAQSPASRDAEAVEWTFAALAFLFKYLARLLAPDLRSTYDAVKPLLGREKVPGHVARFAAEAMSFLVKKTAAPSQRENNALGKFVEHVREDLVEAADTRHFGLYSQGVMNMFAESLKSAGHTVHSTAPDTTRTLIREVPSEELLEEGKSIWSDVVCGVLTSVVHHATPETFAPIEKTVIEEALAGIDDTRTKDMPWRMSLHARIFGVIAGVRRGQRLQNWPDLVKALSQALSTLSKARDQVAQLPVSLVWQRVIVNVAIVWSLAPMDALIPSINELMGTLTKEPLMRYYIPFCAYFADLNAERFRSVFQKHFQRFIVSHWSDPDNEEMLCILLPRMVEKGSLPGPSEKESCVLPQSWQDQIVSKFERLEITPFPERGAYDKDPKEWRDKCLPKYSALLQVLESTSVHPSTNARIAELLLRKLKLALRPSSSLATDEANFIVSRGFRAYLRMAKASGNLDTSLRPLLRAATPRFCRLIVFLEALLEYEREVSGVAGKSSENSSMGGSESPQEDTFVKALISNLSSPSHELRLASLQILETLDTAPDQKSALAIMLQVEQTPLDLNNARGLSVHLRKLGQVYGHLDDKSWLQHSIPAFLFGMMTVKLSPVWDDAVEAMKIIAESKVGEENIADLAFDWLEVPSFRWGAGGPWSQPTRPAHGALSDFECLNFIKLHEKAAVTQRILTDGADVLLETFDDVHERETARPENARTKALKVLSALPASAEKRSRKLVPYLLAWNVVSETPAAADDLEEVDTETEQVPDGGWSMVDRKALIGVFAQFNNPRVLYQSQKVYDVLLGLMANGDIEIQKLALKAILAWKQEGLKPYQENLEYLLDEARFKNELTVLFQGDNQIQPEHRPELMPVLLRLLYGRAISKKGAASGRHGLHATRLAVIRNLDNEDMGSFLSIALGELRDIRIVDASGIREAAFAKEALPVRRQVGLLNMTESIINELGTSVLPYMESLVNAVLYCLIEACRQLKEDGEDAEDAEAATNKSLYKVARTTALKCLCKLFQNAQSFDWTPYQDAIVKEVISPRIEKLAAETTQGISATWRLLATWSVLPKPALFLAIDDRILPNTMECLRRGKAKDEVKLFALNIVRNLVKLASAPAEESEYNELIKTELLDPNIDLILKQIGDMLRDQHEIGRDLLETAIETVVDLAPLVKSSKNVRDVVDITTYLLQQPSRRVSPKVKGSILLILKEFIVLEDVQSSKELKDKVYATLGPLFGYFKDTQNRQKLAEVLQVFAANEPWAQEVADICSDLNSYLEDRLDEPDYNRRLAAFNVVSKDGESRFTIDQWTPLLHNMVYFICQEEEFGILATNSADGLTKFIEAAESGWEGAEHDRYVELLANVILPTIYSGAREQSETVRREHLRLFSSLITRLGEKWAPISDLTVLVSKSEEEAEQAFFFHILSPAVSRQLQAIHLLQQANETSELQSKNVSQFFIPLLEHFIFDRPEGGDDQGLAAQATTALASLAISLEWQQYRAILRRYISFIESKPDNRKQVIRLLEKLVDTLTKALGQKREAVEAMDVDQAEAVAPKRRRLAVTVPCQEKLSDEIVNGGLPPLMKHLHEKDESTVSARVPVAIIIVKLLKLLPTDVLDAKLPSVLTDISHILRSKAWDSREMARDTLAKIARILGPERFGFVIKELRGALTRGYQLHVLSYTIHSILVVVIPEFEQGDLDYCIPDLVGVIMDDIFGITGQEKDAEDYSSQVKEVKSSKSQDSMELIAKNASIVHLASMIQPLQAMLLEKLDLRMVRKIDDLLSRITAGLLQNPAAESRDTLVFAYEVIQDVYKKSQADNAKVEVKMDPMIRRYLVQKGAKKSDRGLTTKHTHKLVRFALDILRSILRKHESLRTATNIAGFLPIVGDAVIAGEEEVRTAAFKLLTVLVKVPFKTNESANLYKVASKEAAKLISMSPSTGTDVAQAALKLISVVLRDRREIPVKDAAVDMLLGKLKDDLTEPLYRHVTFNFLRCVLDRRIETAVVYDTLDYVGTVMITNDDKDTRDLARGAFFQFLRDYPQKKNRWAKQLTFIVANLKYEREGGRLSVMEVIHLLLMKSAEDFVQEVGATCFIPLIFVLANDDSEKCRLAAGELIKEIFRRADKDHLQKFVTLMRSWVDGRENLPVFKLAVQAWGYYFTAREPSPKDKQDVDRLLDEVRWVLEENDDWELVVAALDLVRALMTKYPQRILAESSDIWTLVRKHLSHEDFTVRLTTIKLLSMYLADFASSSSPDSKVPVGSHGQKLEQDDVSDLVRLSLGILSSDDVDEALAQEAVNVLTFLFGYLAVDSPASKPKSSESSSGSDSSSSESEADPQDDETGELKSKTTGLRYVFWKLAAVVRKESPPKAQYVVPKTAAMSLLEAFCTRAPKDQLALSAAVILRPLRNLTDPYIPTPWSTDEVFKARYEELKAQAQAIMELLQKKLGTAEYTRYLLGVGETIRQRRQQRSSKRKIEAITAPEKYGQEKRKKFEKKKERRKVKGREHRDMRRGY</sequence>
<evidence type="ECO:0000259" key="3">
    <source>
        <dbReference type="Pfam" id="PF07539"/>
    </source>
</evidence>
<feature type="region of interest" description="Disordered" evidence="2">
    <location>
        <begin position="2598"/>
        <end position="2646"/>
    </location>
</feature>
<dbReference type="PROSITE" id="PS50077">
    <property type="entry name" value="HEAT_REPEAT"/>
    <property type="match status" value="1"/>
</dbReference>
<dbReference type="PANTHER" id="PTHR17695:SF11">
    <property type="entry name" value="SMALL SUBUNIT PROCESSOME COMPONENT 20 HOMOLOG"/>
    <property type="match status" value="1"/>
</dbReference>
<evidence type="ECO:0000256" key="2">
    <source>
        <dbReference type="SAM" id="MobiDB-lite"/>
    </source>
</evidence>
<feature type="domain" description="U3 small nucleolar RNA-associated protein 20" evidence="4">
    <location>
        <begin position="1726"/>
        <end position="1944"/>
    </location>
</feature>
<dbReference type="InterPro" id="IPR046523">
    <property type="entry name" value="UTP20_dom"/>
</dbReference>
<feature type="repeat" description="HEAT" evidence="1">
    <location>
        <begin position="2227"/>
        <end position="2265"/>
    </location>
</feature>
<dbReference type="GO" id="GO:0032040">
    <property type="term" value="C:small-subunit processome"/>
    <property type="evidence" value="ECO:0007669"/>
    <property type="project" value="TreeGrafter"/>
</dbReference>
<dbReference type="GO" id="GO:0030686">
    <property type="term" value="C:90S preribosome"/>
    <property type="evidence" value="ECO:0007669"/>
    <property type="project" value="TreeGrafter"/>
</dbReference>
<keyword evidence="6" id="KW-1185">Reference proteome</keyword>
<dbReference type="Proteomes" id="UP001174691">
    <property type="component" value="Unassembled WGS sequence"/>
</dbReference>
<organism evidence="5 6">
    <name type="scientific">Coniochaeta hoffmannii</name>
    <dbReference type="NCBI Taxonomy" id="91930"/>
    <lineage>
        <taxon>Eukaryota</taxon>
        <taxon>Fungi</taxon>
        <taxon>Dikarya</taxon>
        <taxon>Ascomycota</taxon>
        <taxon>Pezizomycotina</taxon>
        <taxon>Sordariomycetes</taxon>
        <taxon>Sordariomycetidae</taxon>
        <taxon>Coniochaetales</taxon>
        <taxon>Coniochaetaceae</taxon>
        <taxon>Coniochaeta</taxon>
    </lineage>
</organism>
<dbReference type="InterPro" id="IPR021133">
    <property type="entry name" value="HEAT_type_2"/>
</dbReference>
<feature type="region of interest" description="Disordered" evidence="2">
    <location>
        <begin position="2444"/>
        <end position="2478"/>
    </location>
</feature>
<feature type="compositionally biased region" description="Low complexity" evidence="2">
    <location>
        <begin position="2444"/>
        <end position="2464"/>
    </location>
</feature>
<name>A0AA38W0Z8_9PEZI</name>
<proteinExistence type="predicted"/>
<dbReference type="EMBL" id="JANBVN010000011">
    <property type="protein sequence ID" value="KAJ9164553.1"/>
    <property type="molecule type" value="Genomic_DNA"/>
</dbReference>
<evidence type="ECO:0000313" key="5">
    <source>
        <dbReference type="EMBL" id="KAJ9164553.1"/>
    </source>
</evidence>
<dbReference type="PANTHER" id="PTHR17695">
    <property type="entry name" value="SMALL SUBUNIT PROCESSOME COMPONENT 20 HOMOLOG"/>
    <property type="match status" value="1"/>
</dbReference>
<dbReference type="InterPro" id="IPR011989">
    <property type="entry name" value="ARM-like"/>
</dbReference>
<dbReference type="SUPFAM" id="SSF48371">
    <property type="entry name" value="ARM repeat"/>
    <property type="match status" value="4"/>
</dbReference>
<gene>
    <name evidence="5" type="ORF">NKR19_g1194</name>
</gene>
<dbReference type="Pfam" id="PF07539">
    <property type="entry name" value="UTP20_N"/>
    <property type="match status" value="1"/>
</dbReference>
<feature type="region of interest" description="Disordered" evidence="2">
    <location>
        <begin position="1"/>
        <end position="25"/>
    </location>
</feature>
<reference evidence="5" key="1">
    <citation type="submission" date="2022-07" db="EMBL/GenBank/DDBJ databases">
        <title>Fungi with potential for degradation of polypropylene.</title>
        <authorList>
            <person name="Gostincar C."/>
        </authorList>
    </citation>
    <scope>NUCLEOTIDE SEQUENCE</scope>
    <source>
        <strain evidence="5">EXF-13287</strain>
    </source>
</reference>
<evidence type="ECO:0000313" key="6">
    <source>
        <dbReference type="Proteomes" id="UP001174691"/>
    </source>
</evidence>